<accession>A0ABC8KKJ1</accession>
<evidence type="ECO:0000313" key="2">
    <source>
        <dbReference type="Proteomes" id="UP001642260"/>
    </source>
</evidence>
<sequence length="113" mass="13251">MLHVTPYSGGRLLATMMFRSQKEALTFKIYGDPDAAVVEFMSGDDITVVGINITTQLKLTGVFGWGLRLRPQAHLLMDQALKRSYSINFTLHMKRKNCRWRWRWSWSNPWVRF</sequence>
<organism evidence="1 2">
    <name type="scientific">Eruca vesicaria subsp. sativa</name>
    <name type="common">Garden rocket</name>
    <name type="synonym">Eruca sativa</name>
    <dbReference type="NCBI Taxonomy" id="29727"/>
    <lineage>
        <taxon>Eukaryota</taxon>
        <taxon>Viridiplantae</taxon>
        <taxon>Streptophyta</taxon>
        <taxon>Embryophyta</taxon>
        <taxon>Tracheophyta</taxon>
        <taxon>Spermatophyta</taxon>
        <taxon>Magnoliopsida</taxon>
        <taxon>eudicotyledons</taxon>
        <taxon>Gunneridae</taxon>
        <taxon>Pentapetalae</taxon>
        <taxon>rosids</taxon>
        <taxon>malvids</taxon>
        <taxon>Brassicales</taxon>
        <taxon>Brassicaceae</taxon>
        <taxon>Brassiceae</taxon>
        <taxon>Eruca</taxon>
    </lineage>
</organism>
<gene>
    <name evidence="1" type="ORF">ERUC_LOCUS24945</name>
</gene>
<reference evidence="1 2" key="1">
    <citation type="submission" date="2022-03" db="EMBL/GenBank/DDBJ databases">
        <authorList>
            <person name="Macdonald S."/>
            <person name="Ahmed S."/>
            <person name="Newling K."/>
        </authorList>
    </citation>
    <scope>NUCLEOTIDE SEQUENCE [LARGE SCALE GENOMIC DNA]</scope>
</reference>
<dbReference type="AlphaFoldDB" id="A0ABC8KKJ1"/>
<keyword evidence="2" id="KW-1185">Reference proteome</keyword>
<name>A0ABC8KKJ1_ERUVS</name>
<dbReference type="Proteomes" id="UP001642260">
    <property type="component" value="Unassembled WGS sequence"/>
</dbReference>
<dbReference type="EMBL" id="CAKOAT010261820">
    <property type="protein sequence ID" value="CAH8359189.1"/>
    <property type="molecule type" value="Genomic_DNA"/>
</dbReference>
<proteinExistence type="predicted"/>
<comment type="caution">
    <text evidence="1">The sequence shown here is derived from an EMBL/GenBank/DDBJ whole genome shotgun (WGS) entry which is preliminary data.</text>
</comment>
<evidence type="ECO:0000313" key="1">
    <source>
        <dbReference type="EMBL" id="CAH8359189.1"/>
    </source>
</evidence>
<protein>
    <submittedName>
        <fullName evidence="1">Uncharacterized protein</fullName>
    </submittedName>
</protein>